<keyword evidence="2" id="KW-0813">Transport</keyword>
<keyword evidence="3" id="KW-0653">Protein transport</keyword>
<evidence type="ECO:0000313" key="6">
    <source>
        <dbReference type="EMBL" id="EHS63226.1"/>
    </source>
</evidence>
<dbReference type="InterPro" id="IPR022775">
    <property type="entry name" value="AP_mu_sigma_su"/>
</dbReference>
<dbReference type="KEGG" id="pgr:PGTG_21377"/>
<dbReference type="InterPro" id="IPR050431">
    <property type="entry name" value="Adaptor_comp_med_subunit"/>
</dbReference>
<dbReference type="RefSeq" id="XP_003889933.1">
    <property type="nucleotide sequence ID" value="XM_003889884.1"/>
</dbReference>
<evidence type="ECO:0000259" key="5">
    <source>
        <dbReference type="Pfam" id="PF01217"/>
    </source>
</evidence>
<dbReference type="OrthoDB" id="10259133at2759"/>
<dbReference type="InterPro" id="IPR011012">
    <property type="entry name" value="Longin-like_dom_sf"/>
</dbReference>
<feature type="domain" description="AP complex mu/sigma subunit" evidence="5">
    <location>
        <begin position="4"/>
        <end position="109"/>
    </location>
</feature>
<name>H6QRD7_PUCGT</name>
<evidence type="ECO:0000256" key="4">
    <source>
        <dbReference type="ARBA" id="ARBA00023136"/>
    </source>
</evidence>
<accession>H6QRD7</accession>
<dbReference type="Proteomes" id="UP000008783">
    <property type="component" value="Unassembled WGS sequence"/>
</dbReference>
<comment type="subcellular location">
    <subcellularLocation>
        <location evidence="1">Endomembrane system</location>
    </subcellularLocation>
</comment>
<dbReference type="GeneID" id="13540611"/>
<evidence type="ECO:0000256" key="1">
    <source>
        <dbReference type="ARBA" id="ARBA00004308"/>
    </source>
</evidence>
<evidence type="ECO:0000313" key="7">
    <source>
        <dbReference type="Proteomes" id="UP000008783"/>
    </source>
</evidence>
<protein>
    <recommendedName>
        <fullName evidence="5">AP complex mu/sigma subunit domain-containing protein</fullName>
    </recommendedName>
</protein>
<dbReference type="FunFam" id="3.30.450.60:FF:000002">
    <property type="entry name" value="AP-2 complex subunit mu, putative"/>
    <property type="match status" value="1"/>
</dbReference>
<dbReference type="AlphaFoldDB" id="H6QRD7"/>
<proteinExistence type="predicted"/>
<dbReference type="Gene3D" id="3.30.450.60">
    <property type="match status" value="1"/>
</dbReference>
<dbReference type="VEuPathDB" id="FungiDB:PGTG_21377"/>
<dbReference type="GO" id="GO:0015031">
    <property type="term" value="P:protein transport"/>
    <property type="evidence" value="ECO:0007669"/>
    <property type="project" value="UniProtKB-KW"/>
</dbReference>
<dbReference type="STRING" id="418459.H6QRD7"/>
<keyword evidence="7" id="KW-1185">Reference proteome</keyword>
<keyword evidence="4" id="KW-0472">Membrane</keyword>
<sequence length="159" mass="18235">MASLVAICDLKGKSLIQRSYRDDVLPATVEKFMPNLLEMEENDVSSVTPCFTVAGINYMYIRHNNLYLIALSKRNSNAAEILTFLHKLAQVLSEYFKELEEESIRDNVSIFIILYVLQRKKMGSPIIICTSQLSMATCHILSNTHELRIYLLTKVCYHL</sequence>
<dbReference type="EMBL" id="DS178281">
    <property type="protein sequence ID" value="EHS63226.1"/>
    <property type="molecule type" value="Genomic_DNA"/>
</dbReference>
<evidence type="ECO:0000256" key="3">
    <source>
        <dbReference type="ARBA" id="ARBA00022927"/>
    </source>
</evidence>
<dbReference type="HOGENOM" id="CLU_1661670_0_0_1"/>
<dbReference type="GO" id="GO:0012505">
    <property type="term" value="C:endomembrane system"/>
    <property type="evidence" value="ECO:0007669"/>
    <property type="project" value="UniProtKB-SubCell"/>
</dbReference>
<organism evidence="6 7">
    <name type="scientific">Puccinia graminis f. sp. tritici (strain CRL 75-36-700-3 / race SCCL)</name>
    <name type="common">Black stem rust fungus</name>
    <dbReference type="NCBI Taxonomy" id="418459"/>
    <lineage>
        <taxon>Eukaryota</taxon>
        <taxon>Fungi</taxon>
        <taxon>Dikarya</taxon>
        <taxon>Basidiomycota</taxon>
        <taxon>Pucciniomycotina</taxon>
        <taxon>Pucciniomycetes</taxon>
        <taxon>Pucciniales</taxon>
        <taxon>Pucciniaceae</taxon>
        <taxon>Puccinia</taxon>
    </lineage>
</organism>
<dbReference type="SUPFAM" id="SSF64356">
    <property type="entry name" value="SNARE-like"/>
    <property type="match status" value="1"/>
</dbReference>
<evidence type="ECO:0000256" key="2">
    <source>
        <dbReference type="ARBA" id="ARBA00022448"/>
    </source>
</evidence>
<dbReference type="Pfam" id="PF01217">
    <property type="entry name" value="Clat_adaptor_s"/>
    <property type="match status" value="1"/>
</dbReference>
<dbReference type="InParanoid" id="H6QRD7"/>
<dbReference type="PANTHER" id="PTHR10529">
    <property type="entry name" value="AP COMPLEX SUBUNIT MU"/>
    <property type="match status" value="1"/>
</dbReference>
<reference evidence="7" key="1">
    <citation type="journal article" date="2011" name="Proc. Natl. Acad. Sci. U.S.A.">
        <title>Obligate biotrophy features unraveled by the genomic analysis of rust fungi.</title>
        <authorList>
            <person name="Duplessis S."/>
            <person name="Cuomo C.A."/>
            <person name="Lin Y.-C."/>
            <person name="Aerts A."/>
            <person name="Tisserant E."/>
            <person name="Veneault-Fourrey C."/>
            <person name="Joly D.L."/>
            <person name="Hacquard S."/>
            <person name="Amselem J."/>
            <person name="Cantarel B.L."/>
            <person name="Chiu R."/>
            <person name="Coutinho P.M."/>
            <person name="Feau N."/>
            <person name="Field M."/>
            <person name="Frey P."/>
            <person name="Gelhaye E."/>
            <person name="Goldberg J."/>
            <person name="Grabherr M.G."/>
            <person name="Kodira C.D."/>
            <person name="Kohler A."/>
            <person name="Kuees U."/>
            <person name="Lindquist E.A."/>
            <person name="Lucas S.M."/>
            <person name="Mago R."/>
            <person name="Mauceli E."/>
            <person name="Morin E."/>
            <person name="Murat C."/>
            <person name="Pangilinan J.L."/>
            <person name="Park R."/>
            <person name="Pearson M."/>
            <person name="Quesneville H."/>
            <person name="Rouhier N."/>
            <person name="Sakthikumar S."/>
            <person name="Salamov A.A."/>
            <person name="Schmutz J."/>
            <person name="Selles B."/>
            <person name="Shapiro H."/>
            <person name="Tanguay P."/>
            <person name="Tuskan G.A."/>
            <person name="Henrissat B."/>
            <person name="Van de Peer Y."/>
            <person name="Rouze P."/>
            <person name="Ellis J.G."/>
            <person name="Dodds P.N."/>
            <person name="Schein J.E."/>
            <person name="Zhong S."/>
            <person name="Hamelin R.C."/>
            <person name="Grigoriev I.V."/>
            <person name="Szabo L.J."/>
            <person name="Martin F."/>
        </authorList>
    </citation>
    <scope>NUCLEOTIDE SEQUENCE [LARGE SCALE GENOMIC DNA]</scope>
    <source>
        <strain evidence="7">CRL 75-36-700-3 / race SCCL</strain>
    </source>
</reference>
<gene>
    <name evidence="6" type="ORF">PGTG_21377</name>
</gene>